<name>A0A9N9XMU2_PHYSR</name>
<evidence type="ECO:0000313" key="3">
    <source>
        <dbReference type="Proteomes" id="UP001153712"/>
    </source>
</evidence>
<accession>A0A9N9XMU2</accession>
<sequence length="99" mass="10787">MVAQSLLVVAVLAVVSITVCAEPAPFFWYDYSEESSEEEDTKQLIIYLNITDVNSEKGFAIKPVNQQIPINIPVNPGQGENNGVEPLTIPIELTLNGAK</sequence>
<dbReference type="EMBL" id="OU900096">
    <property type="protein sequence ID" value="CAG9860198.1"/>
    <property type="molecule type" value="Genomic_DNA"/>
</dbReference>
<gene>
    <name evidence="2" type="ORF">PHYEVI_LOCUS6554</name>
</gene>
<dbReference type="Proteomes" id="UP001153712">
    <property type="component" value="Chromosome 3"/>
</dbReference>
<keyword evidence="3" id="KW-1185">Reference proteome</keyword>
<reference evidence="2" key="1">
    <citation type="submission" date="2022-01" db="EMBL/GenBank/DDBJ databases">
        <authorList>
            <person name="King R."/>
        </authorList>
    </citation>
    <scope>NUCLEOTIDE SEQUENCE</scope>
</reference>
<organism evidence="2 3">
    <name type="scientific">Phyllotreta striolata</name>
    <name type="common">Striped flea beetle</name>
    <name type="synonym">Crioceris striolata</name>
    <dbReference type="NCBI Taxonomy" id="444603"/>
    <lineage>
        <taxon>Eukaryota</taxon>
        <taxon>Metazoa</taxon>
        <taxon>Ecdysozoa</taxon>
        <taxon>Arthropoda</taxon>
        <taxon>Hexapoda</taxon>
        <taxon>Insecta</taxon>
        <taxon>Pterygota</taxon>
        <taxon>Neoptera</taxon>
        <taxon>Endopterygota</taxon>
        <taxon>Coleoptera</taxon>
        <taxon>Polyphaga</taxon>
        <taxon>Cucujiformia</taxon>
        <taxon>Chrysomeloidea</taxon>
        <taxon>Chrysomelidae</taxon>
        <taxon>Galerucinae</taxon>
        <taxon>Alticini</taxon>
        <taxon>Phyllotreta</taxon>
    </lineage>
</organism>
<dbReference type="AlphaFoldDB" id="A0A9N9XMU2"/>
<proteinExistence type="predicted"/>
<protein>
    <submittedName>
        <fullName evidence="2">Uncharacterized protein</fullName>
    </submittedName>
</protein>
<feature type="chain" id="PRO_5040361184" evidence="1">
    <location>
        <begin position="22"/>
        <end position="99"/>
    </location>
</feature>
<evidence type="ECO:0000313" key="2">
    <source>
        <dbReference type="EMBL" id="CAG9860198.1"/>
    </source>
</evidence>
<evidence type="ECO:0000256" key="1">
    <source>
        <dbReference type="SAM" id="SignalP"/>
    </source>
</evidence>
<feature type="signal peptide" evidence="1">
    <location>
        <begin position="1"/>
        <end position="21"/>
    </location>
</feature>
<keyword evidence="1" id="KW-0732">Signal</keyword>